<gene>
    <name evidence="1" type="ORF">PM3016_1685</name>
</gene>
<proteinExistence type="predicted"/>
<sequence>MEKLWSKTKIGNLEFPHRLAMAPMIRSRAQEDGTRWTGFYKILV</sequence>
<dbReference type="KEGG" id="pmq:PM3016_1685"/>
<evidence type="ECO:0000313" key="2">
    <source>
        <dbReference type="Proteomes" id="UP000007523"/>
    </source>
</evidence>
<dbReference type="EMBL" id="CP003235">
    <property type="protein sequence ID" value="AFC28601.1"/>
    <property type="molecule type" value="Genomic_DNA"/>
</dbReference>
<dbReference type="Gene3D" id="3.20.20.70">
    <property type="entry name" value="Aldolase class I"/>
    <property type="match status" value="1"/>
</dbReference>
<keyword evidence="2" id="KW-1185">Reference proteome</keyword>
<dbReference type="InterPro" id="IPR013785">
    <property type="entry name" value="Aldolase_TIM"/>
</dbReference>
<protein>
    <submittedName>
        <fullName evidence="1">NADH:flavin oxidoreductase/NADH oxidase</fullName>
    </submittedName>
</protein>
<dbReference type="HOGENOM" id="CLU_3219521_0_0_9"/>
<organism evidence="1 2">
    <name type="scientific">Paenibacillus mucilaginosus 3016</name>
    <dbReference type="NCBI Taxonomy" id="1116391"/>
    <lineage>
        <taxon>Bacteria</taxon>
        <taxon>Bacillati</taxon>
        <taxon>Bacillota</taxon>
        <taxon>Bacilli</taxon>
        <taxon>Bacillales</taxon>
        <taxon>Paenibacillaceae</taxon>
        <taxon>Paenibacillus</taxon>
    </lineage>
</organism>
<dbReference type="Proteomes" id="UP000007523">
    <property type="component" value="Chromosome"/>
</dbReference>
<dbReference type="STRING" id="1116391.PM3016_1685"/>
<dbReference type="AlphaFoldDB" id="H6NCI8"/>
<accession>H6NCI8</accession>
<dbReference type="SUPFAM" id="SSF51395">
    <property type="entry name" value="FMN-linked oxidoreductases"/>
    <property type="match status" value="1"/>
</dbReference>
<reference evidence="1 2" key="1">
    <citation type="journal article" date="2012" name="J. Bacteriol.">
        <title>Complete Genome Sequence of Paenibacillus mucilaginosus 3016, a Bacterium Functional as Microbial Fertilizer.</title>
        <authorList>
            <person name="Ma M."/>
            <person name="Wang Z."/>
            <person name="Li L."/>
            <person name="Jiang X."/>
            <person name="Guan D."/>
            <person name="Cao F."/>
            <person name="Chen H."/>
            <person name="Wang X."/>
            <person name="Shen D."/>
            <person name="Du B."/>
            <person name="Li J."/>
        </authorList>
    </citation>
    <scope>NUCLEOTIDE SEQUENCE [LARGE SCALE GENOMIC DNA]</scope>
    <source>
        <strain evidence="1 2">3016</strain>
    </source>
</reference>
<evidence type="ECO:0000313" key="1">
    <source>
        <dbReference type="EMBL" id="AFC28601.1"/>
    </source>
</evidence>
<name>H6NCI8_9BACL</name>